<dbReference type="Proteomes" id="UP000028701">
    <property type="component" value="Unassembled WGS sequence"/>
</dbReference>
<evidence type="ECO:0000313" key="8">
    <source>
        <dbReference type="EMBL" id="GAK73104.1"/>
    </source>
</evidence>
<keyword evidence="2" id="KW-0547">Nucleotide-binding</keyword>
<reference evidence="8 9" key="1">
    <citation type="submission" date="2014-08" db="EMBL/GenBank/DDBJ databases">
        <title>Whole genome shotgun sequence of Rhizobium rubi NBRC 13261.</title>
        <authorList>
            <person name="Katano-Makiyama Y."/>
            <person name="Hosoyama A."/>
            <person name="Hashimoto M."/>
            <person name="Hosoyama Y."/>
            <person name="Noguchi M."/>
            <person name="Tsuchikane K."/>
            <person name="Uohara A."/>
            <person name="Ohji S."/>
            <person name="Ichikawa N."/>
            <person name="Kimura A."/>
            <person name="Yamazoe A."/>
            <person name="Fujita N."/>
        </authorList>
    </citation>
    <scope>NUCLEOTIDE SEQUENCE [LARGE SCALE GENOMIC DNA]</scope>
    <source>
        <strain evidence="8 9">NBRC 13261</strain>
    </source>
</reference>
<evidence type="ECO:0000256" key="2">
    <source>
        <dbReference type="ARBA" id="ARBA00022741"/>
    </source>
</evidence>
<feature type="domain" description="CagE TrbE VirB component of type IV transporter system central" evidence="6">
    <location>
        <begin position="208"/>
        <end position="407"/>
    </location>
</feature>
<comment type="caution">
    <text evidence="8">The sequence shown here is derived from an EMBL/GenBank/DDBJ whole genome shotgun (WGS) entry which is preliminary data.</text>
</comment>
<evidence type="ECO:0000256" key="4">
    <source>
        <dbReference type="ARBA" id="ARBA00023026"/>
    </source>
</evidence>
<comment type="similarity">
    <text evidence="1">Belongs to the TrbE/VirB4 family.</text>
</comment>
<keyword evidence="4" id="KW-0843">Virulence</keyword>
<dbReference type="RefSeq" id="WP_045232528.1">
    <property type="nucleotide sequence ID" value="NZ_BBJU01000031.1"/>
</dbReference>
<dbReference type="InterPro" id="IPR051162">
    <property type="entry name" value="T4SS_component"/>
</dbReference>
<dbReference type="Pfam" id="PF03135">
    <property type="entry name" value="CagE_TrbE_VirB"/>
    <property type="match status" value="1"/>
</dbReference>
<dbReference type="NCBIfam" id="TIGR00929">
    <property type="entry name" value="VirB4_CagE"/>
    <property type="match status" value="1"/>
</dbReference>
<dbReference type="AlphaFoldDB" id="A0A081D2F8"/>
<evidence type="ECO:0000256" key="3">
    <source>
        <dbReference type="ARBA" id="ARBA00022840"/>
    </source>
</evidence>
<accession>A0A081D2F8</accession>
<evidence type="ECO:0000259" key="7">
    <source>
        <dbReference type="Pfam" id="PF19044"/>
    </source>
</evidence>
<dbReference type="EMBL" id="BBJU01000031">
    <property type="protein sequence ID" value="GAK73104.1"/>
    <property type="molecule type" value="Genomic_DNA"/>
</dbReference>
<evidence type="ECO:0000256" key="1">
    <source>
        <dbReference type="ARBA" id="ARBA00006512"/>
    </source>
</evidence>
<dbReference type="PANTHER" id="PTHR30121">
    <property type="entry name" value="UNCHARACTERIZED PROTEIN YJGR-RELATED"/>
    <property type="match status" value="1"/>
</dbReference>
<keyword evidence="3" id="KW-0067">ATP-binding</keyword>
<sequence length="819" mass="92401">MLKVVKEELGFGKVAGNERPMSVHIPYMRHVSDTVIGLENGSLASVIKLDGLFFQTEDQAELNMRSVVQNTMIRALGSSRFSLWSTVIRREVETEIGGTFDQSFCDILNTRYMGQLRKKRMFTNEIYLTIVRSGMRGALGVGDSLKRIFTQSNKDAKTQATREEVTDLEELIGNIVRELSKYGARSLGITYRKKSDDIAKIEGQEEETKGEPYSEPCEFFNSILTGSVSRKMRLPRMGIRNFIGTSRLHFAKRAFHAQAAVDEDSRYGALLSIKEYPPFTGPGMLDGLLQVNHEFILTQSFTLADKPIAQERITRLQRQIRASDEAGTSVESDINFALDSMLNQEAVFGFHHFSLLCISRDLEGLSRCVSELGACLTDMNINWLREDLNLEAAFWAQLPGNHSYIARKAMLSSSNFSGLSSMHNFASGQAERTHWGLPITILETTSQTPYWFNFHRRDIGHFTVTGPTGSGKTVGLSFLLAQAMRVSPTPRAVFFDKDRGAEIFVRAIGGSYEILSPGTPTGFNPLQLENTGPNREFLQRLLKAMLGGRDRRDFTQEDEDIIERAVVRLMEEPAQQRNLTNLGNLLMGRARADANDLYSRLRPWTEGEKAWLFNAPHDVLSFSGRTVFGFDMTSILGNEELRTPALMYLYHRLDELLDGNPVMFFMDEGWQLLLDETFSAFIVDKMKTIRKLNGIVGFGTQSAADIAKSKVSHTLIEQSSTNIHFPNPRADEESYIKRFGLTVKEYNFIKNTPPEKRTFLIKHGNDSVIARLDLSSMPDLVKVLSGRKETIEECAALREQYGDEPENWLAKFCGWENAE</sequence>
<dbReference type="OrthoDB" id="9816422at2"/>
<dbReference type="Pfam" id="PF19044">
    <property type="entry name" value="P-loop_TraG"/>
    <property type="match status" value="1"/>
</dbReference>
<dbReference type="InterPro" id="IPR043964">
    <property type="entry name" value="P-loop_TraG"/>
</dbReference>
<dbReference type="SUPFAM" id="SSF52540">
    <property type="entry name" value="P-loop containing nucleoside triphosphate hydrolases"/>
    <property type="match status" value="1"/>
</dbReference>
<proteinExistence type="inferred from homology"/>
<protein>
    <recommendedName>
        <fullName evidence="5">Type IV secretion system protein virB4</fullName>
    </recommendedName>
</protein>
<dbReference type="PANTHER" id="PTHR30121:SF12">
    <property type="entry name" value="TYPE IV SECRETION SYSTEM PROTEIN CAGE"/>
    <property type="match status" value="1"/>
</dbReference>
<dbReference type="InterPro" id="IPR018145">
    <property type="entry name" value="CagE_TrbE_VirB_cntrl_dom"/>
</dbReference>
<evidence type="ECO:0000259" key="6">
    <source>
        <dbReference type="Pfam" id="PF03135"/>
    </source>
</evidence>
<dbReference type="GO" id="GO:0005524">
    <property type="term" value="F:ATP binding"/>
    <property type="evidence" value="ECO:0007669"/>
    <property type="project" value="UniProtKB-KW"/>
</dbReference>
<dbReference type="InterPro" id="IPR027417">
    <property type="entry name" value="P-loop_NTPase"/>
</dbReference>
<feature type="domain" description="TraG P-loop" evidence="7">
    <location>
        <begin position="464"/>
        <end position="725"/>
    </location>
</feature>
<organism evidence="8 9">
    <name type="scientific">Agrobacterium rubi TR3 = NBRC 13261</name>
    <dbReference type="NCBI Taxonomy" id="1368415"/>
    <lineage>
        <taxon>Bacteria</taxon>
        <taxon>Pseudomonadati</taxon>
        <taxon>Pseudomonadota</taxon>
        <taxon>Alphaproteobacteria</taxon>
        <taxon>Hyphomicrobiales</taxon>
        <taxon>Rhizobiaceae</taxon>
        <taxon>Rhizobium/Agrobacterium group</taxon>
        <taxon>Agrobacterium</taxon>
    </lineage>
</organism>
<dbReference type="eggNOG" id="COG3451">
    <property type="taxonomic scope" value="Bacteria"/>
</dbReference>
<name>A0A081D2F8_9HYPH</name>
<evidence type="ECO:0000313" key="9">
    <source>
        <dbReference type="Proteomes" id="UP000028701"/>
    </source>
</evidence>
<gene>
    <name evidence="8" type="primary">virB4</name>
    <name evidence="8" type="ORF">RRU01S_31_00380</name>
</gene>
<dbReference type="InterPro" id="IPR004346">
    <property type="entry name" value="CagE_TrbE_VirB"/>
</dbReference>
<dbReference type="Gene3D" id="3.40.50.300">
    <property type="entry name" value="P-loop containing nucleotide triphosphate hydrolases"/>
    <property type="match status" value="1"/>
</dbReference>
<evidence type="ECO:0000256" key="5">
    <source>
        <dbReference type="ARBA" id="ARBA00023635"/>
    </source>
</evidence>